<proteinExistence type="predicted"/>
<dbReference type="PANTHER" id="PTHR37691">
    <property type="entry name" value="BLR3518 PROTEIN"/>
    <property type="match status" value="1"/>
</dbReference>
<dbReference type="InterPro" id="IPR003787">
    <property type="entry name" value="Sulphur_relay_DsrE/F-like"/>
</dbReference>
<evidence type="ECO:0000313" key="1">
    <source>
        <dbReference type="EMBL" id="ANP47943.1"/>
    </source>
</evidence>
<dbReference type="SUPFAM" id="SSF75169">
    <property type="entry name" value="DsrEFH-like"/>
    <property type="match status" value="1"/>
</dbReference>
<reference evidence="1 2" key="1">
    <citation type="submission" date="2015-11" db="EMBL/GenBank/DDBJ databases">
        <title>Whole-Genome Sequence of Candidatus Oderbacter manganicum from the National Park Lower Oder Valley, Germany.</title>
        <authorList>
            <person name="Braun B."/>
            <person name="Liere K."/>
            <person name="Szewzyk U."/>
        </authorList>
    </citation>
    <scope>NUCLEOTIDE SEQUENCE [LARGE SCALE GENOMIC DNA]</scope>
    <source>
        <strain evidence="1 2">OTSz_A_272</strain>
    </source>
</reference>
<accession>A0A1B1AN06</accession>
<dbReference type="Proteomes" id="UP000092498">
    <property type="component" value="Chromosome"/>
</dbReference>
<dbReference type="Pfam" id="PF02635">
    <property type="entry name" value="DsrE"/>
    <property type="match status" value="1"/>
</dbReference>
<keyword evidence="2" id="KW-1185">Reference proteome</keyword>
<protein>
    <submittedName>
        <fullName evidence="1">Uncharacterized protein</fullName>
    </submittedName>
</protein>
<dbReference type="PANTHER" id="PTHR37691:SF1">
    <property type="entry name" value="BLR3518 PROTEIN"/>
    <property type="match status" value="1"/>
</dbReference>
<dbReference type="AlphaFoldDB" id="A0A1B1AN06"/>
<dbReference type="EMBL" id="CP013244">
    <property type="protein sequence ID" value="ANP47943.1"/>
    <property type="molecule type" value="Genomic_DNA"/>
</dbReference>
<organism evidence="1 2">
    <name type="scientific">Candidatus Viadribacter manganicus</name>
    <dbReference type="NCBI Taxonomy" id="1759059"/>
    <lineage>
        <taxon>Bacteria</taxon>
        <taxon>Pseudomonadati</taxon>
        <taxon>Pseudomonadota</taxon>
        <taxon>Alphaproteobacteria</taxon>
        <taxon>Hyphomonadales</taxon>
        <taxon>Hyphomonadaceae</taxon>
        <taxon>Candidatus Viadribacter</taxon>
    </lineage>
</organism>
<evidence type="ECO:0000313" key="2">
    <source>
        <dbReference type="Proteomes" id="UP000092498"/>
    </source>
</evidence>
<name>A0A1B1AN06_9PROT</name>
<dbReference type="KEGG" id="cbot:ATE48_04030"/>
<dbReference type="Gene3D" id="3.40.1260.10">
    <property type="entry name" value="DsrEFH-like"/>
    <property type="match status" value="1"/>
</dbReference>
<dbReference type="InParanoid" id="A0A1B1AN06"/>
<dbReference type="InterPro" id="IPR027396">
    <property type="entry name" value="DsrEFH-like"/>
</dbReference>
<sequence>MAPVAHAEESRFTTGPVIADYGPVADVEGAVPIAAHTRFKVVFDVSEGAEPGAVNRGIESAARFLNMHARAGVRPSNIRIAVVVRGSATRDVSLHPRPGEENANAALIADLIAHHVDIYVCGQSAAHYEVASSDLLPNVRLALSAMTAHALLQQQGYTLNP</sequence>
<gene>
    <name evidence="1" type="ORF">ATE48_04030</name>
</gene>
<dbReference type="STRING" id="1759059.ATE48_04030"/>